<evidence type="ECO:0000313" key="1">
    <source>
        <dbReference type="EMBL" id="PWG00195.1"/>
    </source>
</evidence>
<protein>
    <recommendedName>
        <fullName evidence="3">Alpha/beta hydrolase</fullName>
    </recommendedName>
</protein>
<reference evidence="1 2" key="1">
    <citation type="journal article" date="2018" name="Int. J. Syst. Evol. Microbiol.">
        <title>Lactobacillus bambusae sp. nov., isolated from a traditional fermented Ma-bamboo shoots of Taiwan.</title>
        <authorList>
            <person name="Wang L.-T."/>
        </authorList>
    </citation>
    <scope>NUCLEOTIDE SEQUENCE [LARGE SCALE GENOMIC DNA]</scope>
    <source>
        <strain evidence="1 2">BS-W1</strain>
    </source>
</reference>
<dbReference type="InterPro" id="IPR029058">
    <property type="entry name" value="AB_hydrolase_fold"/>
</dbReference>
<evidence type="ECO:0000313" key="2">
    <source>
        <dbReference type="Proteomes" id="UP000245080"/>
    </source>
</evidence>
<accession>A0A2V1N1D1</accession>
<dbReference type="InterPro" id="IPR010315">
    <property type="entry name" value="DUF915_hydro-like"/>
</dbReference>
<comment type="caution">
    <text evidence="1">The sequence shown here is derived from an EMBL/GenBank/DDBJ whole genome shotgun (WGS) entry which is preliminary data.</text>
</comment>
<dbReference type="Gene3D" id="3.40.50.1820">
    <property type="entry name" value="alpha/beta hydrolase"/>
    <property type="match status" value="1"/>
</dbReference>
<dbReference type="SUPFAM" id="SSF53474">
    <property type="entry name" value="alpha/beta-Hydrolases"/>
    <property type="match status" value="1"/>
</dbReference>
<evidence type="ECO:0008006" key="3">
    <source>
        <dbReference type="Google" id="ProtNLM"/>
    </source>
</evidence>
<dbReference type="OrthoDB" id="503948at2"/>
<dbReference type="EMBL" id="QCXQ01000002">
    <property type="protein sequence ID" value="PWG00195.1"/>
    <property type="molecule type" value="Genomic_DNA"/>
</dbReference>
<name>A0A2V1N1D1_9LACO</name>
<organism evidence="1 2">
    <name type="scientific">Levilactobacillus bambusae</name>
    <dbReference type="NCBI Taxonomy" id="2024736"/>
    <lineage>
        <taxon>Bacteria</taxon>
        <taxon>Bacillati</taxon>
        <taxon>Bacillota</taxon>
        <taxon>Bacilli</taxon>
        <taxon>Lactobacillales</taxon>
        <taxon>Lactobacillaceae</taxon>
        <taxon>Levilactobacillus</taxon>
    </lineage>
</organism>
<dbReference type="AlphaFoldDB" id="A0A2V1N1D1"/>
<dbReference type="Proteomes" id="UP000245080">
    <property type="component" value="Unassembled WGS sequence"/>
</dbReference>
<proteinExistence type="predicted"/>
<sequence>MTVDLSLVELVLASGAASLIGHARARRQVTRWRKNRSQVSDQVPILFLHGLRGGAQTMTQMVQAVKKSWHEHVLVIHVNHAGKLKITGEWNPADAHPLVQINFGNNQARTTLQMVWLKKVLIYLRTQHGVQNYDAVGHSAGCVTLVDFAETYNDDRKLPSLRRLVTIAGPFNGVLGMNESYNTNQLDEMGCPVVIYPANFWFPSYASLLENQAAFPTNVDVLNIYGDIGDGSHSDKYISTASARSLRYLLGDQPQSYHEIRFRGDDAEHSELHDNHEVMRLVRQFLATPIAEAPQPEVEQAVEN</sequence>
<gene>
    <name evidence="1" type="ORF">DCM90_04480</name>
</gene>
<keyword evidence="2" id="KW-1185">Reference proteome</keyword>
<dbReference type="Pfam" id="PF06028">
    <property type="entry name" value="DUF915"/>
    <property type="match status" value="1"/>
</dbReference>